<organism evidence="2 3">
    <name type="scientific">Actinopolymorpha cephalotaxi</name>
    <dbReference type="NCBI Taxonomy" id="504797"/>
    <lineage>
        <taxon>Bacteria</taxon>
        <taxon>Bacillati</taxon>
        <taxon>Actinomycetota</taxon>
        <taxon>Actinomycetes</taxon>
        <taxon>Propionibacteriales</taxon>
        <taxon>Actinopolymorphaceae</taxon>
        <taxon>Actinopolymorpha</taxon>
    </lineage>
</organism>
<accession>A0A1I2KCP8</accession>
<evidence type="ECO:0000256" key="1">
    <source>
        <dbReference type="SAM" id="SignalP"/>
    </source>
</evidence>
<dbReference type="EMBL" id="FOOI01000001">
    <property type="protein sequence ID" value="SFF64223.1"/>
    <property type="molecule type" value="Genomic_DNA"/>
</dbReference>
<protein>
    <submittedName>
        <fullName evidence="2">Uncharacterized protein</fullName>
    </submittedName>
</protein>
<reference evidence="2 3" key="1">
    <citation type="submission" date="2016-10" db="EMBL/GenBank/DDBJ databases">
        <authorList>
            <person name="de Groot N.N."/>
        </authorList>
    </citation>
    <scope>NUCLEOTIDE SEQUENCE [LARGE SCALE GENOMIC DNA]</scope>
    <source>
        <strain evidence="2 3">CPCC 202808</strain>
    </source>
</reference>
<keyword evidence="1" id="KW-0732">Signal</keyword>
<feature type="chain" id="PRO_5011652698" evidence="1">
    <location>
        <begin position="29"/>
        <end position="208"/>
    </location>
</feature>
<dbReference type="AlphaFoldDB" id="A0A1I2KCP8"/>
<proteinExistence type="predicted"/>
<name>A0A1I2KCP8_9ACTN</name>
<evidence type="ECO:0000313" key="3">
    <source>
        <dbReference type="Proteomes" id="UP000199052"/>
    </source>
</evidence>
<sequence>MSGWKARAAALAALAAAGTLVAPCVAQARPVPGHPPAERTVRSTPSAVAGVGELILDEPNTVGHPVWFAIAATGTDGSPRGRLWFRHLLPNGTVAADGVQGHRRRFPGDPSLPGCRRRLHRPRRFLNRTACKHPHLKDVRPAVKGTLTAGRTTGSAGRRVQSRMFSCSRGTSASSRWVYSCRGLKMTSSVGPCSTTWPWLITSTRSLT</sequence>
<feature type="signal peptide" evidence="1">
    <location>
        <begin position="1"/>
        <end position="28"/>
    </location>
</feature>
<dbReference type="Proteomes" id="UP000199052">
    <property type="component" value="Unassembled WGS sequence"/>
</dbReference>
<evidence type="ECO:0000313" key="2">
    <source>
        <dbReference type="EMBL" id="SFF64223.1"/>
    </source>
</evidence>
<gene>
    <name evidence="2" type="ORF">SAMN05421678_101176</name>
</gene>